<keyword evidence="3 9" id="KW-0507">mRNA processing</keyword>
<accession>A0A1D8PH20</accession>
<dbReference type="Gene3D" id="2.30.30.100">
    <property type="match status" value="1"/>
</dbReference>
<dbReference type="InterPro" id="IPR044641">
    <property type="entry name" value="Lsm7/SmG-like"/>
</dbReference>
<keyword evidence="6 9" id="KW-0508">mRNA splicing</keyword>
<dbReference type="OMA" id="MSKAQPP"/>
<keyword evidence="5 9" id="KW-0694">RNA-binding</keyword>
<dbReference type="FunFam" id="2.30.30.100:FF:000023">
    <property type="entry name" value="Small nuclear ribonucleoprotein G"/>
    <property type="match status" value="1"/>
</dbReference>
<reference evidence="12 13" key="2">
    <citation type="journal article" date="2007" name="Genome Biol.">
        <title>Assembly of the Candida albicans genome into sixteen supercontigs aligned on the eight chromosomes.</title>
        <authorList>
            <person name="van het Hoog M."/>
            <person name="Rast T.J."/>
            <person name="Martchenko M."/>
            <person name="Grindle S."/>
            <person name="Dignard D."/>
            <person name="Hogues H."/>
            <person name="Cuomo C."/>
            <person name="Berriman M."/>
            <person name="Scherer S."/>
            <person name="Magee B.B."/>
            <person name="Whiteway M."/>
            <person name="Chibana H."/>
            <person name="Nantel A."/>
            <person name="Magee P.T."/>
        </authorList>
    </citation>
    <scope>GENOME REANNOTATION</scope>
    <source>
        <strain evidence="13">SC5314 / ATCC MYA-2876</strain>
    </source>
</reference>
<keyword evidence="4 9" id="KW-0747">Spliceosome</keyword>
<dbReference type="PROSITE" id="PS52002">
    <property type="entry name" value="SM"/>
    <property type="match status" value="1"/>
</dbReference>
<keyword evidence="7 9" id="KW-0539">Nucleus</keyword>
<evidence type="ECO:0000313" key="11">
    <source>
        <dbReference type="CGD" id="CAL0000189797"/>
    </source>
</evidence>
<dbReference type="InterPro" id="IPR001163">
    <property type="entry name" value="Sm_dom_euk/arc"/>
</dbReference>
<dbReference type="GeneID" id="30515108"/>
<dbReference type="GO" id="GO:0003723">
    <property type="term" value="F:RNA binding"/>
    <property type="evidence" value="ECO:0007669"/>
    <property type="project" value="UniProtKB-UniRule"/>
</dbReference>
<dbReference type="EMBL" id="CP017624">
    <property type="protein sequence ID" value="AOW27415.1"/>
    <property type="molecule type" value="Genomic_DNA"/>
</dbReference>
<dbReference type="GO" id="GO:0000398">
    <property type="term" value="P:mRNA splicing, via spliceosome"/>
    <property type="evidence" value="ECO:0000318"/>
    <property type="project" value="GO_Central"/>
</dbReference>
<evidence type="ECO:0000313" key="13">
    <source>
        <dbReference type="Proteomes" id="UP000000559"/>
    </source>
</evidence>
<evidence type="ECO:0000256" key="5">
    <source>
        <dbReference type="ARBA" id="ARBA00022884"/>
    </source>
</evidence>
<dbReference type="STRING" id="237561.A0A1D8PH20"/>
<evidence type="ECO:0000256" key="2">
    <source>
        <dbReference type="ARBA" id="ARBA00006850"/>
    </source>
</evidence>
<dbReference type="GO" id="GO:0005682">
    <property type="term" value="C:U5 snRNP"/>
    <property type="evidence" value="ECO:0000318"/>
    <property type="project" value="GO_Central"/>
</dbReference>
<dbReference type="GO" id="GO:0036261">
    <property type="term" value="P:7-methylguanosine cap hypermethylation"/>
    <property type="evidence" value="ECO:0007669"/>
    <property type="project" value="EnsemblFungi"/>
</dbReference>
<evidence type="ECO:0000256" key="8">
    <source>
        <dbReference type="ARBA" id="ARBA00023274"/>
    </source>
</evidence>
<dbReference type="KEGG" id="cal:CAALFM_C203880CA"/>
<evidence type="ECO:0000256" key="6">
    <source>
        <dbReference type="ARBA" id="ARBA00023187"/>
    </source>
</evidence>
<dbReference type="FunCoup" id="A0A1D8PH20">
    <property type="interactions" value="855"/>
</dbReference>
<feature type="domain" description="Sm" evidence="10">
    <location>
        <begin position="2"/>
        <end position="74"/>
    </location>
</feature>
<dbReference type="GO" id="GO:0071013">
    <property type="term" value="C:catalytic step 2 spliceosome"/>
    <property type="evidence" value="ECO:0000318"/>
    <property type="project" value="GO_Central"/>
</dbReference>
<evidence type="ECO:0000256" key="9">
    <source>
        <dbReference type="RuleBase" id="RU365052"/>
    </source>
</evidence>
<dbReference type="InParanoid" id="A0A1D8PH20"/>
<dbReference type="InterPro" id="IPR034098">
    <property type="entry name" value="Sm_G"/>
</dbReference>
<dbReference type="SMR" id="A0A1D8PH20"/>
<dbReference type="eggNOG" id="KOG1780">
    <property type="taxonomic scope" value="Eukaryota"/>
</dbReference>
<dbReference type="InterPro" id="IPR047575">
    <property type="entry name" value="Sm"/>
</dbReference>
<dbReference type="AlphaFoldDB" id="A0A1D8PH20"/>
<keyword evidence="13" id="KW-1185">Reference proteome</keyword>
<dbReference type="GO" id="GO:0005687">
    <property type="term" value="C:U4 snRNP"/>
    <property type="evidence" value="ECO:0000318"/>
    <property type="project" value="GO_Central"/>
</dbReference>
<dbReference type="OrthoDB" id="2146at2759"/>
<dbReference type="Pfam" id="PF01423">
    <property type="entry name" value="LSM"/>
    <property type="match status" value="1"/>
</dbReference>
<reference evidence="12 13" key="1">
    <citation type="journal article" date="2004" name="Proc. Natl. Acad. Sci. U.S.A.">
        <title>The diploid genome sequence of Candida albicans.</title>
        <authorList>
            <person name="Jones T."/>
            <person name="Federspiel N.A."/>
            <person name="Chibana H."/>
            <person name="Dungan J."/>
            <person name="Kalman S."/>
            <person name="Magee B.B."/>
            <person name="Newport G."/>
            <person name="Thorstenson Y.R."/>
            <person name="Agabian N."/>
            <person name="Magee P.T."/>
            <person name="Davis R.W."/>
            <person name="Scherer S."/>
        </authorList>
    </citation>
    <scope>NUCLEOTIDE SEQUENCE [LARGE SCALE GENOMIC DNA]</scope>
    <source>
        <strain evidence="13">SC5314 / ATCC MYA-2876</strain>
    </source>
</reference>
<dbReference type="GO" id="GO:0071014">
    <property type="term" value="C:post-mRNA release spliceosomal complex"/>
    <property type="evidence" value="ECO:0007669"/>
    <property type="project" value="EnsemblFungi"/>
</dbReference>
<gene>
    <name evidence="11" type="primary">SMX2</name>
    <name evidence="12" type="ordered locus">CAALFM_C203880CA</name>
    <name evidence="11" type="ordered locus">orf19.836.1</name>
</gene>
<name>A0A1D8PH20_CANAL</name>
<dbReference type="Proteomes" id="UP000000559">
    <property type="component" value="Chromosome 2"/>
</dbReference>
<comment type="function">
    <text evidence="9">Plays a role in pre-mRNA splicing.</text>
</comment>
<dbReference type="GO" id="GO:0044180">
    <property type="term" value="P:filamentous growth of a unicellular organism"/>
    <property type="evidence" value="ECO:0000315"/>
    <property type="project" value="CGD"/>
</dbReference>
<evidence type="ECO:0000256" key="4">
    <source>
        <dbReference type="ARBA" id="ARBA00022728"/>
    </source>
</evidence>
<reference evidence="12 13" key="3">
    <citation type="journal article" date="2013" name="Genome Biol.">
        <title>Assembly of a phased diploid Candida albicans genome facilitates allele-specific measurements and provides a simple model for repeat and indel structure.</title>
        <authorList>
            <person name="Muzzey D."/>
            <person name="Schwartz K."/>
            <person name="Weissman J.S."/>
            <person name="Sherlock G."/>
        </authorList>
    </citation>
    <scope>NUCLEOTIDE SEQUENCE [LARGE SCALE GENOMIC DNA]</scope>
    <source>
        <strain evidence="13">SC5314 / ATCC MYA-2876</strain>
    </source>
</reference>
<dbReference type="SMART" id="SM00651">
    <property type="entry name" value="Sm"/>
    <property type="match status" value="1"/>
</dbReference>
<evidence type="ECO:0000313" key="12">
    <source>
        <dbReference type="EMBL" id="AOW27415.1"/>
    </source>
</evidence>
<dbReference type="CDD" id="cd01719">
    <property type="entry name" value="Sm_G"/>
    <property type="match status" value="1"/>
</dbReference>
<dbReference type="RefSeq" id="XP_019330764.1">
    <property type="nucleotide sequence ID" value="XM_019475219.1"/>
</dbReference>
<comment type="similarity">
    <text evidence="2 9">Belongs to the snRNP Sm proteins family.</text>
</comment>
<evidence type="ECO:0000256" key="7">
    <source>
        <dbReference type="ARBA" id="ARBA00023242"/>
    </source>
</evidence>
<dbReference type="GO" id="GO:0034719">
    <property type="term" value="C:SMN-Sm protein complex"/>
    <property type="evidence" value="ECO:0000318"/>
    <property type="project" value="GO_Central"/>
</dbReference>
<evidence type="ECO:0000256" key="3">
    <source>
        <dbReference type="ARBA" id="ARBA00022664"/>
    </source>
</evidence>
<evidence type="ECO:0000259" key="10">
    <source>
        <dbReference type="PROSITE" id="PS52002"/>
    </source>
</evidence>
<proteinExistence type="inferred from homology"/>
<dbReference type="GO" id="GO:0071011">
    <property type="term" value="C:precatalytic spliceosome"/>
    <property type="evidence" value="ECO:0000318"/>
    <property type="project" value="GO_Central"/>
</dbReference>
<dbReference type="PANTHER" id="PTHR10553:SF2">
    <property type="entry name" value="SMALL NUCLEAR RIBONUCLEOPROTEIN G"/>
    <property type="match status" value="1"/>
</dbReference>
<dbReference type="GO" id="GO:0071004">
    <property type="term" value="C:U2-type prespliceosome"/>
    <property type="evidence" value="ECO:0000318"/>
    <property type="project" value="GO_Central"/>
</dbReference>
<dbReference type="GO" id="GO:0005686">
    <property type="term" value="C:U2 snRNP"/>
    <property type="evidence" value="ECO:0000318"/>
    <property type="project" value="GO_Central"/>
</dbReference>
<dbReference type="GO" id="GO:0046540">
    <property type="term" value="C:U4/U6 x U5 tri-snRNP complex"/>
    <property type="evidence" value="ECO:0007669"/>
    <property type="project" value="EnsemblFungi"/>
</dbReference>
<organism evidence="12 13">
    <name type="scientific">Candida albicans (strain SC5314 / ATCC MYA-2876)</name>
    <name type="common">Yeast</name>
    <dbReference type="NCBI Taxonomy" id="237561"/>
    <lineage>
        <taxon>Eukaryota</taxon>
        <taxon>Fungi</taxon>
        <taxon>Dikarya</taxon>
        <taxon>Ascomycota</taxon>
        <taxon>Saccharomycotina</taxon>
        <taxon>Pichiomycetes</taxon>
        <taxon>Debaryomycetaceae</taxon>
        <taxon>Candida/Lodderomyces clade</taxon>
        <taxon>Candida</taxon>
    </lineage>
</organism>
<protein>
    <recommendedName>
        <fullName evidence="9">Small nuclear ribonucleoprotein G</fullName>
        <shortName evidence="9">snRNP-G</shortName>
    </recommendedName>
</protein>
<dbReference type="VEuPathDB" id="FungiDB:C2_03880C_A"/>
<dbReference type="SUPFAM" id="SSF50182">
    <property type="entry name" value="Sm-like ribonucleoproteins"/>
    <property type="match status" value="1"/>
</dbReference>
<evidence type="ECO:0000256" key="1">
    <source>
        <dbReference type="ARBA" id="ARBA00004123"/>
    </source>
</evidence>
<sequence length="74" mass="8141">MVSEPELKSYMDKKLSIQLNGSRKIIGILRGYDIFLNITLTDALEVDSKGEKMNIGATVIRGNSIVSIEALESI</sequence>
<dbReference type="PANTHER" id="PTHR10553">
    <property type="entry name" value="SMALL NUCLEAR RIBONUCLEOPROTEIN"/>
    <property type="match status" value="1"/>
</dbReference>
<dbReference type="GO" id="GO:0000387">
    <property type="term" value="P:spliceosomal snRNP assembly"/>
    <property type="evidence" value="ECO:0007669"/>
    <property type="project" value="UniProtKB-UniRule"/>
</dbReference>
<keyword evidence="8 9" id="KW-0687">Ribonucleoprotein</keyword>
<comment type="subcellular location">
    <subcellularLocation>
        <location evidence="1 9">Nucleus</location>
    </subcellularLocation>
</comment>
<dbReference type="InterPro" id="IPR010920">
    <property type="entry name" value="LSM_dom_sf"/>
</dbReference>
<dbReference type="GO" id="GO:0097526">
    <property type="term" value="C:spliceosomal tri-snRNP complex"/>
    <property type="evidence" value="ECO:0000318"/>
    <property type="project" value="GO_Central"/>
</dbReference>
<dbReference type="GO" id="GO:0005685">
    <property type="term" value="C:U1 snRNP"/>
    <property type="evidence" value="ECO:0000318"/>
    <property type="project" value="GO_Central"/>
</dbReference>
<dbReference type="CGD" id="CAL0000189797">
    <property type="gene designation" value="SMX2"/>
</dbReference>